<reference evidence="2 3" key="1">
    <citation type="submission" date="2019-05" db="EMBL/GenBank/DDBJ databases">
        <title>Another draft genome of Portunus trituberculatus and its Hox gene families provides insights of decapod evolution.</title>
        <authorList>
            <person name="Jeong J.-H."/>
            <person name="Song I."/>
            <person name="Kim S."/>
            <person name="Choi T."/>
            <person name="Kim D."/>
            <person name="Ryu S."/>
            <person name="Kim W."/>
        </authorList>
    </citation>
    <scope>NUCLEOTIDE SEQUENCE [LARGE SCALE GENOMIC DNA]</scope>
    <source>
        <tissue evidence="2">Muscle</tissue>
    </source>
</reference>
<dbReference type="Proteomes" id="UP000324222">
    <property type="component" value="Unassembled WGS sequence"/>
</dbReference>
<dbReference type="AlphaFoldDB" id="A0A5B7H7Q7"/>
<protein>
    <submittedName>
        <fullName evidence="2">Uncharacterized protein</fullName>
    </submittedName>
</protein>
<evidence type="ECO:0000313" key="2">
    <source>
        <dbReference type="EMBL" id="MPC66183.1"/>
    </source>
</evidence>
<evidence type="ECO:0000313" key="3">
    <source>
        <dbReference type="Proteomes" id="UP000324222"/>
    </source>
</evidence>
<organism evidence="2 3">
    <name type="scientific">Portunus trituberculatus</name>
    <name type="common">Swimming crab</name>
    <name type="synonym">Neptunus trituberculatus</name>
    <dbReference type="NCBI Taxonomy" id="210409"/>
    <lineage>
        <taxon>Eukaryota</taxon>
        <taxon>Metazoa</taxon>
        <taxon>Ecdysozoa</taxon>
        <taxon>Arthropoda</taxon>
        <taxon>Crustacea</taxon>
        <taxon>Multicrustacea</taxon>
        <taxon>Malacostraca</taxon>
        <taxon>Eumalacostraca</taxon>
        <taxon>Eucarida</taxon>
        <taxon>Decapoda</taxon>
        <taxon>Pleocyemata</taxon>
        <taxon>Brachyura</taxon>
        <taxon>Eubrachyura</taxon>
        <taxon>Portunoidea</taxon>
        <taxon>Portunidae</taxon>
        <taxon>Portuninae</taxon>
        <taxon>Portunus</taxon>
    </lineage>
</organism>
<evidence type="ECO:0000256" key="1">
    <source>
        <dbReference type="SAM" id="MobiDB-lite"/>
    </source>
</evidence>
<feature type="region of interest" description="Disordered" evidence="1">
    <location>
        <begin position="43"/>
        <end position="66"/>
    </location>
</feature>
<proteinExistence type="predicted"/>
<keyword evidence="3" id="KW-1185">Reference proteome</keyword>
<accession>A0A5B7H7Q7</accession>
<sequence length="66" mass="7660">MPLLEASMYTWRGCAWWNPVVFRHTKVPQVSLLWPVRLDRRTDGHTQRTGTDRQRDGRGVQLGLGV</sequence>
<feature type="compositionally biased region" description="Basic and acidic residues" evidence="1">
    <location>
        <begin position="43"/>
        <end position="58"/>
    </location>
</feature>
<dbReference type="EMBL" id="VSRR010024409">
    <property type="protein sequence ID" value="MPC66183.1"/>
    <property type="molecule type" value="Genomic_DNA"/>
</dbReference>
<gene>
    <name evidence="2" type="ORF">E2C01_060329</name>
</gene>
<comment type="caution">
    <text evidence="2">The sequence shown here is derived from an EMBL/GenBank/DDBJ whole genome shotgun (WGS) entry which is preliminary data.</text>
</comment>
<name>A0A5B7H7Q7_PORTR</name>